<sequence>MSIQAPTPQMLIAHRVTLIGYFGLILLIPIWNLLWYPSDKFSNEVLTGFWLIPLIFPLYGLIKGKAYTHAWSGFIAVIYICHALTSLVTNFEELAAILLELVFAAMFLFGGMYFAKWRGEQLGLQLPKSSDSKK</sequence>
<evidence type="ECO:0000313" key="2">
    <source>
        <dbReference type="EMBL" id="TQV84550.1"/>
    </source>
</evidence>
<dbReference type="RefSeq" id="WP_142934253.1">
    <property type="nucleotide sequence ID" value="NZ_ML660170.1"/>
</dbReference>
<organism evidence="2 3">
    <name type="scientific">Aliikangiella coralliicola</name>
    <dbReference type="NCBI Taxonomy" id="2592383"/>
    <lineage>
        <taxon>Bacteria</taxon>
        <taxon>Pseudomonadati</taxon>
        <taxon>Pseudomonadota</taxon>
        <taxon>Gammaproteobacteria</taxon>
        <taxon>Oceanospirillales</taxon>
        <taxon>Pleioneaceae</taxon>
        <taxon>Aliikangiella</taxon>
    </lineage>
</organism>
<dbReference type="Proteomes" id="UP000315439">
    <property type="component" value="Unassembled WGS sequence"/>
</dbReference>
<feature type="transmembrane region" description="Helical" evidence="1">
    <location>
        <begin position="69"/>
        <end position="88"/>
    </location>
</feature>
<dbReference type="AlphaFoldDB" id="A0A545U4Z7"/>
<gene>
    <name evidence="2" type="ORF">FLL46_23350</name>
</gene>
<comment type="caution">
    <text evidence="2">The sequence shown here is derived from an EMBL/GenBank/DDBJ whole genome shotgun (WGS) entry which is preliminary data.</text>
</comment>
<dbReference type="Pfam" id="PF09842">
    <property type="entry name" value="DUF2069"/>
    <property type="match status" value="1"/>
</dbReference>
<keyword evidence="1" id="KW-0472">Membrane</keyword>
<dbReference type="InterPro" id="IPR018643">
    <property type="entry name" value="DUF2069_membrane"/>
</dbReference>
<dbReference type="OrthoDB" id="5738125at2"/>
<feature type="transmembrane region" description="Helical" evidence="1">
    <location>
        <begin position="94"/>
        <end position="115"/>
    </location>
</feature>
<protein>
    <submittedName>
        <fullName evidence="2">DUF2069 domain-containing protein</fullName>
    </submittedName>
</protein>
<dbReference type="EMBL" id="VIKS01000014">
    <property type="protein sequence ID" value="TQV84550.1"/>
    <property type="molecule type" value="Genomic_DNA"/>
</dbReference>
<accession>A0A545U4Z7</accession>
<proteinExistence type="predicted"/>
<evidence type="ECO:0000256" key="1">
    <source>
        <dbReference type="SAM" id="Phobius"/>
    </source>
</evidence>
<evidence type="ECO:0000313" key="3">
    <source>
        <dbReference type="Proteomes" id="UP000315439"/>
    </source>
</evidence>
<keyword evidence="3" id="KW-1185">Reference proteome</keyword>
<keyword evidence="1" id="KW-1133">Transmembrane helix</keyword>
<reference evidence="2 3" key="1">
    <citation type="submission" date="2019-07" db="EMBL/GenBank/DDBJ databases">
        <title>Draft genome for Aliikangiella sp. M105.</title>
        <authorList>
            <person name="Wang G."/>
        </authorList>
    </citation>
    <scope>NUCLEOTIDE SEQUENCE [LARGE SCALE GENOMIC DNA]</scope>
    <source>
        <strain evidence="2 3">M105</strain>
    </source>
</reference>
<feature type="transmembrane region" description="Helical" evidence="1">
    <location>
        <begin position="12"/>
        <end position="33"/>
    </location>
</feature>
<keyword evidence="1" id="KW-0812">Transmembrane</keyword>
<name>A0A545U4Z7_9GAMM</name>
<feature type="transmembrane region" description="Helical" evidence="1">
    <location>
        <begin position="45"/>
        <end position="62"/>
    </location>
</feature>